<keyword evidence="2" id="KW-0732">Signal</keyword>
<evidence type="ECO:0000256" key="1">
    <source>
        <dbReference type="SAM" id="Coils"/>
    </source>
</evidence>
<proteinExistence type="predicted"/>
<dbReference type="RefSeq" id="WP_027473078.1">
    <property type="nucleotide sequence ID" value="NZ_BAMD01000053.1"/>
</dbReference>
<evidence type="ECO:0000256" key="2">
    <source>
        <dbReference type="SAM" id="SignalP"/>
    </source>
</evidence>
<dbReference type="OrthoDB" id="1050778at2"/>
<reference evidence="3 4" key="1">
    <citation type="journal article" date="2014" name="Genome Announc.">
        <title>Draft Genome Sequence of Cytophaga fermentans JCM 21142T, a Facultative Anaerobe Isolated from Marine Mud.</title>
        <authorList>
            <person name="Starns D."/>
            <person name="Oshima K."/>
            <person name="Suda W."/>
            <person name="Iino T."/>
            <person name="Yuki M."/>
            <person name="Inoue J."/>
            <person name="Kitamura K."/>
            <person name="Iida T."/>
            <person name="Darby A."/>
            <person name="Hattori M."/>
            <person name="Ohkuma M."/>
        </authorList>
    </citation>
    <scope>NUCLEOTIDE SEQUENCE [LARGE SCALE GENOMIC DNA]</scope>
    <source>
        <strain evidence="3 4">JCM 21142</strain>
    </source>
</reference>
<dbReference type="PROSITE" id="PS51257">
    <property type="entry name" value="PROKAR_LIPOPROTEIN"/>
    <property type="match status" value="1"/>
</dbReference>
<keyword evidence="4" id="KW-1185">Reference proteome</keyword>
<dbReference type="EMBL" id="BAMD01000053">
    <property type="protein sequence ID" value="GAF04699.1"/>
    <property type="molecule type" value="Genomic_DNA"/>
</dbReference>
<feature type="coiled-coil region" evidence="1">
    <location>
        <begin position="245"/>
        <end position="293"/>
    </location>
</feature>
<dbReference type="AlphaFoldDB" id="W7YQK2"/>
<feature type="signal peptide" evidence="2">
    <location>
        <begin position="1"/>
        <end position="24"/>
    </location>
</feature>
<accession>W7YQK2</accession>
<name>W7YQK2_9BACT</name>
<feature type="coiled-coil region" evidence="1">
    <location>
        <begin position="48"/>
        <end position="197"/>
    </location>
</feature>
<protein>
    <submittedName>
        <fullName evidence="3">Uncharacterized protein</fullName>
    </submittedName>
</protein>
<feature type="coiled-coil region" evidence="1">
    <location>
        <begin position="473"/>
        <end position="564"/>
    </location>
</feature>
<dbReference type="Proteomes" id="UP000019402">
    <property type="component" value="Unassembled WGS sequence"/>
</dbReference>
<organism evidence="3 4">
    <name type="scientific">Saccharicrinis fermentans DSM 9555 = JCM 21142</name>
    <dbReference type="NCBI Taxonomy" id="869213"/>
    <lineage>
        <taxon>Bacteria</taxon>
        <taxon>Pseudomonadati</taxon>
        <taxon>Bacteroidota</taxon>
        <taxon>Bacteroidia</taxon>
        <taxon>Marinilabiliales</taxon>
        <taxon>Marinilabiliaceae</taxon>
        <taxon>Saccharicrinis</taxon>
    </lineage>
</organism>
<evidence type="ECO:0000313" key="3">
    <source>
        <dbReference type="EMBL" id="GAF04699.1"/>
    </source>
</evidence>
<sequence length="571" mass="62382">MRLKKRNLVSFASAALALSLTFTGCIDNEESDGVYAMRQAQAALINAKAEAETILATAQAAYDNARAQVELAEAKVIEAEADYQVLQNEAKQLENSIQAERDAAEIAILEAQLEVTLAEQKKALADAENAIELAALVNEQVLAEAQQDLAEALQDLKDRVAAEEIENSVLETYVDRYDVLTVEITNLQEEIVGLTAEIALDKLYAIGGDSEKLIDELAKVIAEKNADKADQEALQARYEAVLTDLSSIDAEIVSAKDEVAALEASIVETDVLLEDEEDKVRLAAQNMSDARLAYDGQYYVINVNGTIGALTTKSGYEMDAEYLMDEAFDAYNYASDLKDVVDDFEGNDPVEHEVDAELFTTYDYELEESHMVAANARLKAEGGSTSYLFREIDFYEDIVSSTSDADDKEDAQLIIDFLKLVVTGYEEEIGGTTTEAGVEALRNAYFAAKDVYIAKELAFDNASDAYDAAVEAKAVIEATKAEAQADIDNLEDYITTIQDGNKEMIEEAISDAKEAIISIEEALAVLDINSTQWTGLIAVKELELSQKEEKLAVKQQEADSVKALIDAELAK</sequence>
<gene>
    <name evidence="3" type="ORF">JCM21142_93415</name>
</gene>
<comment type="caution">
    <text evidence="3">The sequence shown here is derived from an EMBL/GenBank/DDBJ whole genome shotgun (WGS) entry which is preliminary data.</text>
</comment>
<evidence type="ECO:0000313" key="4">
    <source>
        <dbReference type="Proteomes" id="UP000019402"/>
    </source>
</evidence>
<keyword evidence="1" id="KW-0175">Coiled coil</keyword>
<feature type="chain" id="PRO_5004904540" evidence="2">
    <location>
        <begin position="25"/>
        <end position="571"/>
    </location>
</feature>